<feature type="compositionally biased region" description="Basic residues" evidence="5">
    <location>
        <begin position="479"/>
        <end position="488"/>
    </location>
</feature>
<name>A0AAE0S6S3_9BIVA</name>
<keyword evidence="9" id="KW-1185">Reference proteome</keyword>
<dbReference type="SUPFAM" id="SSF48726">
    <property type="entry name" value="Immunoglobulin"/>
    <property type="match status" value="2"/>
</dbReference>
<dbReference type="CDD" id="cd00096">
    <property type="entry name" value="Ig"/>
    <property type="match status" value="1"/>
</dbReference>
<proteinExistence type="predicted"/>
<feature type="transmembrane region" description="Helical" evidence="6">
    <location>
        <begin position="417"/>
        <end position="438"/>
    </location>
</feature>
<dbReference type="PROSITE" id="PS50835">
    <property type="entry name" value="IG_LIKE"/>
    <property type="match status" value="2"/>
</dbReference>
<reference evidence="8" key="2">
    <citation type="journal article" date="2021" name="Genome Biol. Evol.">
        <title>Developing a high-quality reference genome for a parasitic bivalve with doubly uniparental inheritance (Bivalvia: Unionida).</title>
        <authorList>
            <person name="Smith C.H."/>
        </authorList>
    </citation>
    <scope>NUCLEOTIDE SEQUENCE</scope>
    <source>
        <strain evidence="8">CHS0354</strain>
        <tissue evidence="8">Mantle</tissue>
    </source>
</reference>
<dbReference type="InterPro" id="IPR013098">
    <property type="entry name" value="Ig_I-set"/>
</dbReference>
<feature type="transmembrane region" description="Helical" evidence="6">
    <location>
        <begin position="450"/>
        <end position="475"/>
    </location>
</feature>
<organism evidence="8 9">
    <name type="scientific">Potamilus streckersoni</name>
    <dbReference type="NCBI Taxonomy" id="2493646"/>
    <lineage>
        <taxon>Eukaryota</taxon>
        <taxon>Metazoa</taxon>
        <taxon>Spiralia</taxon>
        <taxon>Lophotrochozoa</taxon>
        <taxon>Mollusca</taxon>
        <taxon>Bivalvia</taxon>
        <taxon>Autobranchia</taxon>
        <taxon>Heteroconchia</taxon>
        <taxon>Palaeoheterodonta</taxon>
        <taxon>Unionida</taxon>
        <taxon>Unionoidea</taxon>
        <taxon>Unionidae</taxon>
        <taxon>Ambleminae</taxon>
        <taxon>Lampsilini</taxon>
        <taxon>Potamilus</taxon>
    </lineage>
</organism>
<keyword evidence="6" id="KW-0812">Transmembrane</keyword>
<dbReference type="SMART" id="SM00408">
    <property type="entry name" value="IGc2"/>
    <property type="match status" value="2"/>
</dbReference>
<dbReference type="InterPro" id="IPR051170">
    <property type="entry name" value="Neural/epithelial_adhesion"/>
</dbReference>
<feature type="region of interest" description="Disordered" evidence="5">
    <location>
        <begin position="505"/>
        <end position="538"/>
    </location>
</feature>
<dbReference type="Pfam" id="PF07679">
    <property type="entry name" value="I-set"/>
    <property type="match status" value="1"/>
</dbReference>
<gene>
    <name evidence="8" type="ORF">CHS0354_020017</name>
</gene>
<dbReference type="PANTHER" id="PTHR12231:SF253">
    <property type="entry name" value="DPR-INTERACTING PROTEIN ETA, ISOFORM B-RELATED"/>
    <property type="match status" value="1"/>
</dbReference>
<evidence type="ECO:0000256" key="5">
    <source>
        <dbReference type="SAM" id="MobiDB-lite"/>
    </source>
</evidence>
<evidence type="ECO:0000256" key="6">
    <source>
        <dbReference type="SAM" id="Phobius"/>
    </source>
</evidence>
<feature type="transmembrane region" description="Helical" evidence="6">
    <location>
        <begin position="353"/>
        <end position="375"/>
    </location>
</feature>
<dbReference type="PANTHER" id="PTHR12231">
    <property type="entry name" value="CTX-RELATED TYPE I TRANSMEMBRANE PROTEIN"/>
    <property type="match status" value="1"/>
</dbReference>
<keyword evidence="3" id="KW-1015">Disulfide bond</keyword>
<dbReference type="InterPro" id="IPR013783">
    <property type="entry name" value="Ig-like_fold"/>
</dbReference>
<feature type="transmembrane region" description="Helical" evidence="6">
    <location>
        <begin position="387"/>
        <end position="405"/>
    </location>
</feature>
<dbReference type="InterPro" id="IPR003598">
    <property type="entry name" value="Ig_sub2"/>
</dbReference>
<feature type="domain" description="Ig-like" evidence="7">
    <location>
        <begin position="252"/>
        <end position="331"/>
    </location>
</feature>
<evidence type="ECO:0000256" key="3">
    <source>
        <dbReference type="ARBA" id="ARBA00023157"/>
    </source>
</evidence>
<keyword evidence="4" id="KW-0393">Immunoglobulin domain</keyword>
<evidence type="ECO:0000256" key="2">
    <source>
        <dbReference type="ARBA" id="ARBA00022737"/>
    </source>
</evidence>
<dbReference type="AlphaFoldDB" id="A0AAE0S6S3"/>
<reference evidence="8" key="1">
    <citation type="journal article" date="2021" name="Genome Biol. Evol.">
        <title>A High-Quality Reference Genome for a Parasitic Bivalve with Doubly Uniparental Inheritance (Bivalvia: Unionida).</title>
        <authorList>
            <person name="Smith C.H."/>
        </authorList>
    </citation>
    <scope>NUCLEOTIDE SEQUENCE</scope>
    <source>
        <strain evidence="8">CHS0354</strain>
    </source>
</reference>
<dbReference type="InterPro" id="IPR036179">
    <property type="entry name" value="Ig-like_dom_sf"/>
</dbReference>
<feature type="domain" description="Ig-like" evidence="7">
    <location>
        <begin position="17"/>
        <end position="106"/>
    </location>
</feature>
<accession>A0AAE0S6S3</accession>
<dbReference type="GO" id="GO:0043005">
    <property type="term" value="C:neuron projection"/>
    <property type="evidence" value="ECO:0007669"/>
    <property type="project" value="TreeGrafter"/>
</dbReference>
<evidence type="ECO:0000256" key="4">
    <source>
        <dbReference type="ARBA" id="ARBA00023319"/>
    </source>
</evidence>
<comment type="caution">
    <text evidence="8">The sequence shown here is derived from an EMBL/GenBank/DDBJ whole genome shotgun (WGS) entry which is preliminary data.</text>
</comment>
<dbReference type="InterPro" id="IPR003599">
    <property type="entry name" value="Ig_sub"/>
</dbReference>
<evidence type="ECO:0000313" key="8">
    <source>
        <dbReference type="EMBL" id="KAK3586257.1"/>
    </source>
</evidence>
<keyword evidence="6" id="KW-0472">Membrane</keyword>
<evidence type="ECO:0000256" key="1">
    <source>
        <dbReference type="ARBA" id="ARBA00022729"/>
    </source>
</evidence>
<feature type="compositionally biased region" description="Basic and acidic residues" evidence="5">
    <location>
        <begin position="520"/>
        <end position="538"/>
    </location>
</feature>
<keyword evidence="6" id="KW-1133">Transmembrane helix</keyword>
<reference evidence="8" key="3">
    <citation type="submission" date="2023-05" db="EMBL/GenBank/DDBJ databases">
        <authorList>
            <person name="Smith C.H."/>
        </authorList>
    </citation>
    <scope>NUCLEOTIDE SEQUENCE</scope>
    <source>
        <strain evidence="8">CHS0354</strain>
        <tissue evidence="8">Mantle</tissue>
    </source>
</reference>
<keyword evidence="1" id="KW-0732">Signal</keyword>
<dbReference type="Gene3D" id="2.60.40.10">
    <property type="entry name" value="Immunoglobulins"/>
    <property type="match status" value="2"/>
</dbReference>
<dbReference type="Proteomes" id="UP001195483">
    <property type="component" value="Unassembled WGS sequence"/>
</dbReference>
<evidence type="ECO:0000313" key="9">
    <source>
        <dbReference type="Proteomes" id="UP001195483"/>
    </source>
</evidence>
<dbReference type="SMART" id="SM00409">
    <property type="entry name" value="IG"/>
    <property type="match status" value="2"/>
</dbReference>
<feature type="transmembrane region" description="Helical" evidence="6">
    <location>
        <begin position="214"/>
        <end position="235"/>
    </location>
</feature>
<protein>
    <recommendedName>
        <fullName evidence="7">Ig-like domain-containing protein</fullName>
    </recommendedName>
</protein>
<keyword evidence="2" id="KW-0677">Repeat</keyword>
<feature type="region of interest" description="Disordered" evidence="5">
    <location>
        <begin position="479"/>
        <end position="498"/>
    </location>
</feature>
<dbReference type="InterPro" id="IPR007110">
    <property type="entry name" value="Ig-like_dom"/>
</dbReference>
<sequence>MKYLVQIFVYFVIHNLPYIGTVTIGFNSIGYIGESIVLQCQDTPPITAVSATWYRRGSIMDISSSRYSQTITPTGFNLTISSLVTANEGEYHCVIGFDISSTKDLSIYYNTKDVNITQLYPKAIEITFIAFPDPVYVATVKEDGVQLDVNWNIYKSALASGAIQILLRNSTAFTSENKIYTVHMKITSPLSLDVEKDIIWVDDCPLEFVLGLDLGVGLGNGVICVICVIFIVILVKRVNIQAKDKLQKPNPEGSEVTITAFVHGFCIPRVQWTGPHGNVLTSNGKYNIQYYRNTGTSTLQISALKIDDSGLYTCLAIGICRSSAQDSVGISVYDASHPNQDATVPNQGASTCLIVLGFGIMCVAGIVFIVILAVADKPSALRQGLSLGLGLGIPFVISIIFIVFRKGVCKFIHGLGLGIRCVASFVFIMTMVSVMILVMRGRQCVLKLGLGLGLVLGIPIVGCIIVIVILVKKVFKSPPAHKNRRGNNGRKSDVSRMDAEIQMEEKGVKSNEASGGAALSREHVQFQMEEKGVNNDDE</sequence>
<evidence type="ECO:0000259" key="7">
    <source>
        <dbReference type="PROSITE" id="PS50835"/>
    </source>
</evidence>
<dbReference type="EMBL" id="JAEAOA010001218">
    <property type="protein sequence ID" value="KAK3586257.1"/>
    <property type="molecule type" value="Genomic_DNA"/>
</dbReference>